<evidence type="ECO:0000313" key="3">
    <source>
        <dbReference type="Proteomes" id="UP000254956"/>
    </source>
</evidence>
<dbReference type="Proteomes" id="UP000254956">
    <property type="component" value="Unassembled WGS sequence"/>
</dbReference>
<dbReference type="InterPro" id="IPR006379">
    <property type="entry name" value="HAD-SF_hydro_IIB"/>
</dbReference>
<dbReference type="PANTHER" id="PTHR10000">
    <property type="entry name" value="PHOSPHOSERINE PHOSPHATASE"/>
    <property type="match status" value="1"/>
</dbReference>
<protein>
    <submittedName>
        <fullName evidence="1">Haloacid dehalogenase</fullName>
    </submittedName>
    <submittedName>
        <fullName evidence="2">Hydrolase</fullName>
        <ecNumber evidence="2">3.1.3.-</ecNumber>
    </submittedName>
</protein>
<dbReference type="SFLD" id="SFLDS00003">
    <property type="entry name" value="Haloacid_Dehalogenase"/>
    <property type="match status" value="1"/>
</dbReference>
<dbReference type="InterPro" id="IPR023214">
    <property type="entry name" value="HAD_sf"/>
</dbReference>
<keyword evidence="2" id="KW-0378">Hydrolase</keyword>
<dbReference type="SUPFAM" id="SSF56784">
    <property type="entry name" value="HAD-like"/>
    <property type="match status" value="1"/>
</dbReference>
<dbReference type="Gene3D" id="3.30.1240.10">
    <property type="match status" value="1"/>
</dbReference>
<accession>A0A2T7BSL6</accession>
<dbReference type="GO" id="GO:0000287">
    <property type="term" value="F:magnesium ion binding"/>
    <property type="evidence" value="ECO:0007669"/>
    <property type="project" value="TreeGrafter"/>
</dbReference>
<dbReference type="CDD" id="cd07518">
    <property type="entry name" value="HAD_YbiV-Like"/>
    <property type="match status" value="1"/>
</dbReference>
<organism evidence="2 3">
    <name type="scientific">Staphylococcus arlettae</name>
    <dbReference type="NCBI Taxonomy" id="29378"/>
    <lineage>
        <taxon>Bacteria</taxon>
        <taxon>Bacillati</taxon>
        <taxon>Bacillota</taxon>
        <taxon>Bacilli</taxon>
        <taxon>Bacillales</taxon>
        <taxon>Staphylococcaceae</taxon>
        <taxon>Staphylococcus</taxon>
    </lineage>
</organism>
<dbReference type="Pfam" id="PF08282">
    <property type="entry name" value="Hydrolase_3"/>
    <property type="match status" value="1"/>
</dbReference>
<dbReference type="PROSITE" id="PS01229">
    <property type="entry name" value="COF_2"/>
    <property type="match status" value="1"/>
</dbReference>
<dbReference type="OrthoDB" id="9814970at2"/>
<name>A0A2T7BSL6_9STAP</name>
<dbReference type="NCBIfam" id="TIGR01484">
    <property type="entry name" value="HAD-SF-IIB"/>
    <property type="match status" value="1"/>
</dbReference>
<evidence type="ECO:0000313" key="1">
    <source>
        <dbReference type="EMBL" id="GEQ01133.1"/>
    </source>
</evidence>
<evidence type="ECO:0000313" key="4">
    <source>
        <dbReference type="Proteomes" id="UP000321598"/>
    </source>
</evidence>
<dbReference type="RefSeq" id="WP_002509542.1">
    <property type="nucleotide sequence ID" value="NZ_AP019698.1"/>
</dbReference>
<gene>
    <name evidence="2" type="primary">ybjI_2</name>
    <name evidence="2" type="ORF">NCTC12413_00462</name>
    <name evidence="1" type="ORF">SAR03_21700</name>
</gene>
<reference evidence="2 3" key="1">
    <citation type="submission" date="2018-06" db="EMBL/GenBank/DDBJ databases">
        <authorList>
            <consortium name="Pathogen Informatics"/>
            <person name="Doyle S."/>
        </authorList>
    </citation>
    <scope>NUCLEOTIDE SEQUENCE [LARGE SCALE GENOMIC DNA]</scope>
    <source>
        <strain evidence="2 3">NCTC12413</strain>
    </source>
</reference>
<dbReference type="SFLD" id="SFLDG01140">
    <property type="entry name" value="C2.B:_Phosphomannomutase_and_P"/>
    <property type="match status" value="1"/>
</dbReference>
<evidence type="ECO:0000313" key="2">
    <source>
        <dbReference type="EMBL" id="SUJ10522.1"/>
    </source>
</evidence>
<reference evidence="1 4" key="2">
    <citation type="submission" date="2019-07" db="EMBL/GenBank/DDBJ databases">
        <title>Whole genome shotgun sequence of Staphylococcus arlettae NBRC 109765.</title>
        <authorList>
            <person name="Hosoyama A."/>
            <person name="Uohara A."/>
            <person name="Ohji S."/>
            <person name="Ichikawa N."/>
        </authorList>
    </citation>
    <scope>NUCLEOTIDE SEQUENCE [LARGE SCALE GENOMIC DNA]</scope>
    <source>
        <strain evidence="1 4">NBRC 109765</strain>
    </source>
</reference>
<dbReference type="NCBIfam" id="TIGR00099">
    <property type="entry name" value="Cof-subfamily"/>
    <property type="match status" value="1"/>
</dbReference>
<dbReference type="AlphaFoldDB" id="A0A2T7BSL6"/>
<dbReference type="EMBL" id="UGZE01000001">
    <property type="protein sequence ID" value="SUJ10522.1"/>
    <property type="molecule type" value="Genomic_DNA"/>
</dbReference>
<dbReference type="GO" id="GO:0016791">
    <property type="term" value="F:phosphatase activity"/>
    <property type="evidence" value="ECO:0007669"/>
    <property type="project" value="TreeGrafter"/>
</dbReference>
<dbReference type="EC" id="3.1.3.-" evidence="2"/>
<dbReference type="PANTHER" id="PTHR10000:SF53">
    <property type="entry name" value="5-AMINO-6-(5-PHOSPHO-D-RIBITYLAMINO)URACIL PHOSPHATASE YBJI-RELATED"/>
    <property type="match status" value="1"/>
</dbReference>
<sequence>MIKAIAVDMDGTFLDTNKSYDVARFNNIFNQLQQRNVKFIAASGNQYAKLISIFGQREMFFVAENGAVIYDGEELYDYRAFNFDFYQELIHYLHYERSMQELIVCGLKSAYILKDTSETFKKVAHFYYRQLEEIDSFAHLPNDEYVKVALNINRDTHPQLDQDLAVKFADDISIVSSGHDSIDIIIPEMTKGNALKRLLAKWELTADNLMAFGDANNDYDMLELAEHSYVMENSHDQMLFDVANFVAPSNDKQGVLSVIEETVLAPEL</sequence>
<proteinExistence type="predicted"/>
<dbReference type="Proteomes" id="UP000321598">
    <property type="component" value="Unassembled WGS sequence"/>
</dbReference>
<dbReference type="GeneID" id="97286810"/>
<dbReference type="GO" id="GO:0005829">
    <property type="term" value="C:cytosol"/>
    <property type="evidence" value="ECO:0007669"/>
    <property type="project" value="TreeGrafter"/>
</dbReference>
<dbReference type="EMBL" id="BKAV01000027">
    <property type="protein sequence ID" value="GEQ01133.1"/>
    <property type="molecule type" value="Genomic_DNA"/>
</dbReference>
<dbReference type="InterPro" id="IPR036412">
    <property type="entry name" value="HAD-like_sf"/>
</dbReference>
<dbReference type="InterPro" id="IPR000150">
    <property type="entry name" value="Cof"/>
</dbReference>
<dbReference type="STRING" id="1212545.SARL_03981"/>
<dbReference type="Gene3D" id="3.40.50.1000">
    <property type="entry name" value="HAD superfamily/HAD-like"/>
    <property type="match status" value="1"/>
</dbReference>
<keyword evidence="4" id="KW-1185">Reference proteome</keyword>